<evidence type="ECO:0000256" key="1">
    <source>
        <dbReference type="SAM" id="Phobius"/>
    </source>
</evidence>
<reference evidence="2 3" key="1">
    <citation type="submission" date="2019-05" db="EMBL/GenBank/DDBJ databases">
        <title>Another draft genome of Portunus trituberculatus and its Hox gene families provides insights of decapod evolution.</title>
        <authorList>
            <person name="Jeong J.-H."/>
            <person name="Song I."/>
            <person name="Kim S."/>
            <person name="Choi T."/>
            <person name="Kim D."/>
            <person name="Ryu S."/>
            <person name="Kim W."/>
        </authorList>
    </citation>
    <scope>NUCLEOTIDE SEQUENCE [LARGE SCALE GENOMIC DNA]</scope>
    <source>
        <tissue evidence="2">Muscle</tissue>
    </source>
</reference>
<organism evidence="2 3">
    <name type="scientific">Portunus trituberculatus</name>
    <name type="common">Swimming crab</name>
    <name type="synonym">Neptunus trituberculatus</name>
    <dbReference type="NCBI Taxonomy" id="210409"/>
    <lineage>
        <taxon>Eukaryota</taxon>
        <taxon>Metazoa</taxon>
        <taxon>Ecdysozoa</taxon>
        <taxon>Arthropoda</taxon>
        <taxon>Crustacea</taxon>
        <taxon>Multicrustacea</taxon>
        <taxon>Malacostraca</taxon>
        <taxon>Eumalacostraca</taxon>
        <taxon>Eucarida</taxon>
        <taxon>Decapoda</taxon>
        <taxon>Pleocyemata</taxon>
        <taxon>Brachyura</taxon>
        <taxon>Eubrachyura</taxon>
        <taxon>Portunoidea</taxon>
        <taxon>Portunidae</taxon>
        <taxon>Portuninae</taxon>
        <taxon>Portunus</taxon>
    </lineage>
</organism>
<name>A0A5B7CZN8_PORTR</name>
<keyword evidence="1" id="KW-1133">Transmembrane helix</keyword>
<keyword evidence="1" id="KW-0472">Membrane</keyword>
<proteinExistence type="predicted"/>
<sequence length="139" mass="15432">MAAGSQWAAPAMLLPPARHYLKHPKVQPLSLSPLIIPVFLFHWLFSPRLFLLANMKRDKNDSQYHLRSPGGHGSAPVLAPSSDGWVSMGKLDSVCVNCLRWFLIPKQYSGSQRVFSSLAEHDSARAFVYSSSVLTQKAL</sequence>
<keyword evidence="1" id="KW-0812">Transmembrane</keyword>
<dbReference type="Proteomes" id="UP000324222">
    <property type="component" value="Unassembled WGS sequence"/>
</dbReference>
<comment type="caution">
    <text evidence="2">The sequence shown here is derived from an EMBL/GenBank/DDBJ whole genome shotgun (WGS) entry which is preliminary data.</text>
</comment>
<protein>
    <submittedName>
        <fullName evidence="2">Uncharacterized protein</fullName>
    </submittedName>
</protein>
<keyword evidence="3" id="KW-1185">Reference proteome</keyword>
<evidence type="ECO:0000313" key="3">
    <source>
        <dbReference type="Proteomes" id="UP000324222"/>
    </source>
</evidence>
<gene>
    <name evidence="2" type="ORF">E2C01_007004</name>
</gene>
<dbReference type="EMBL" id="VSRR010000338">
    <property type="protein sequence ID" value="MPC14244.1"/>
    <property type="molecule type" value="Genomic_DNA"/>
</dbReference>
<accession>A0A5B7CZN8</accession>
<dbReference type="AlphaFoldDB" id="A0A5B7CZN8"/>
<feature type="transmembrane region" description="Helical" evidence="1">
    <location>
        <begin position="34"/>
        <end position="53"/>
    </location>
</feature>
<evidence type="ECO:0000313" key="2">
    <source>
        <dbReference type="EMBL" id="MPC14244.1"/>
    </source>
</evidence>